<proteinExistence type="predicted"/>
<sequence length="127" mass="13818">MTLPKGTVSNVMCQSLKPNDVNRKVRQERHRFSNWCGTAPPAVAASPRIDTADIRVSPYTCSIREEGGMMAGSLTSSVVLLGRERRCCPSGGRCKDISARIWTFVQPQNPNPTTTTAENTLPPPTTS</sequence>
<dbReference type="AlphaFoldDB" id="A0A8J4F6Y0"/>
<dbReference type="Proteomes" id="UP000747399">
    <property type="component" value="Unassembled WGS sequence"/>
</dbReference>
<comment type="caution">
    <text evidence="2">The sequence shown here is derived from an EMBL/GenBank/DDBJ whole genome shotgun (WGS) entry which is preliminary data.</text>
</comment>
<gene>
    <name evidence="2" type="ORF">Vafri_13976</name>
</gene>
<feature type="compositionally biased region" description="Low complexity" evidence="1">
    <location>
        <begin position="107"/>
        <end position="120"/>
    </location>
</feature>
<feature type="region of interest" description="Disordered" evidence="1">
    <location>
        <begin position="106"/>
        <end position="127"/>
    </location>
</feature>
<accession>A0A8J4F6Y0</accession>
<evidence type="ECO:0000313" key="3">
    <source>
        <dbReference type="Proteomes" id="UP000747399"/>
    </source>
</evidence>
<evidence type="ECO:0000256" key="1">
    <source>
        <dbReference type="SAM" id="MobiDB-lite"/>
    </source>
</evidence>
<organism evidence="2 3">
    <name type="scientific">Volvox africanus</name>
    <dbReference type="NCBI Taxonomy" id="51714"/>
    <lineage>
        <taxon>Eukaryota</taxon>
        <taxon>Viridiplantae</taxon>
        <taxon>Chlorophyta</taxon>
        <taxon>core chlorophytes</taxon>
        <taxon>Chlorophyceae</taxon>
        <taxon>CS clade</taxon>
        <taxon>Chlamydomonadales</taxon>
        <taxon>Volvocaceae</taxon>
        <taxon>Volvox</taxon>
    </lineage>
</organism>
<reference evidence="2" key="1">
    <citation type="journal article" date="2021" name="Proc. Natl. Acad. Sci. U.S.A.">
        <title>Three genomes in the algal genus Volvox reveal the fate of a haploid sex-determining region after a transition to homothallism.</title>
        <authorList>
            <person name="Yamamoto K."/>
            <person name="Hamaji T."/>
            <person name="Kawai-Toyooka H."/>
            <person name="Matsuzaki R."/>
            <person name="Takahashi F."/>
            <person name="Nishimura Y."/>
            <person name="Kawachi M."/>
            <person name="Noguchi H."/>
            <person name="Minakuchi Y."/>
            <person name="Umen J.G."/>
            <person name="Toyoda A."/>
            <person name="Nozaki H."/>
        </authorList>
    </citation>
    <scope>NUCLEOTIDE SEQUENCE</scope>
    <source>
        <strain evidence="2">NIES-3780</strain>
    </source>
</reference>
<evidence type="ECO:0000313" key="2">
    <source>
        <dbReference type="EMBL" id="GIL58985.1"/>
    </source>
</evidence>
<protein>
    <submittedName>
        <fullName evidence="2">Uncharacterized protein</fullName>
    </submittedName>
</protein>
<dbReference type="EMBL" id="BNCO01000033">
    <property type="protein sequence ID" value="GIL58985.1"/>
    <property type="molecule type" value="Genomic_DNA"/>
</dbReference>
<name>A0A8J4F6Y0_9CHLO</name>
<keyword evidence="3" id="KW-1185">Reference proteome</keyword>